<dbReference type="GO" id="GO:0016705">
    <property type="term" value="F:oxidoreductase activity, acting on paired donors, with incorporation or reduction of molecular oxygen"/>
    <property type="evidence" value="ECO:0007669"/>
    <property type="project" value="InterPro"/>
</dbReference>
<evidence type="ECO:0000256" key="5">
    <source>
        <dbReference type="ARBA" id="ARBA00023004"/>
    </source>
</evidence>
<gene>
    <name evidence="11" type="ORF">HPP92_003518</name>
</gene>
<evidence type="ECO:0000313" key="11">
    <source>
        <dbReference type="EMBL" id="KAG0503446.1"/>
    </source>
</evidence>
<keyword evidence="10" id="KW-0732">Signal</keyword>
<evidence type="ECO:0000256" key="7">
    <source>
        <dbReference type="PIRSR" id="PIRSR602401-1"/>
    </source>
</evidence>
<dbReference type="PRINTS" id="PR00463">
    <property type="entry name" value="EP450I"/>
</dbReference>
<evidence type="ECO:0000256" key="10">
    <source>
        <dbReference type="SAM" id="SignalP"/>
    </source>
</evidence>
<dbReference type="Gene3D" id="1.10.630.10">
    <property type="entry name" value="Cytochrome P450"/>
    <property type="match status" value="1"/>
</dbReference>
<dbReference type="EMBL" id="JADCNM010000001">
    <property type="protein sequence ID" value="KAG0503446.1"/>
    <property type="molecule type" value="Genomic_DNA"/>
</dbReference>
<accession>A0A835SC02</accession>
<dbReference type="OrthoDB" id="781802at2759"/>
<evidence type="ECO:0000256" key="2">
    <source>
        <dbReference type="ARBA" id="ARBA00022617"/>
    </source>
</evidence>
<dbReference type="GO" id="GO:0005506">
    <property type="term" value="F:iron ion binding"/>
    <property type="evidence" value="ECO:0007669"/>
    <property type="project" value="InterPro"/>
</dbReference>
<keyword evidence="2 7" id="KW-0349">Heme</keyword>
<feature type="region of interest" description="Disordered" evidence="9">
    <location>
        <begin position="39"/>
        <end position="58"/>
    </location>
</feature>
<name>A0A835SC02_VANPL</name>
<comment type="caution">
    <text evidence="11">The sequence shown here is derived from an EMBL/GenBank/DDBJ whole genome shotgun (WGS) entry which is preliminary data.</text>
</comment>
<dbReference type="SUPFAM" id="SSF48264">
    <property type="entry name" value="Cytochrome P450"/>
    <property type="match status" value="1"/>
</dbReference>
<reference evidence="11 12" key="1">
    <citation type="journal article" date="2020" name="Nat. Food">
        <title>A phased Vanilla planifolia genome enables genetic improvement of flavour and production.</title>
        <authorList>
            <person name="Hasing T."/>
            <person name="Tang H."/>
            <person name="Brym M."/>
            <person name="Khazi F."/>
            <person name="Huang T."/>
            <person name="Chambers A.H."/>
        </authorList>
    </citation>
    <scope>NUCLEOTIDE SEQUENCE [LARGE SCALE GENOMIC DNA]</scope>
    <source>
        <tissue evidence="11">Leaf</tissue>
    </source>
</reference>
<dbReference type="InterPro" id="IPR036396">
    <property type="entry name" value="Cyt_P450_sf"/>
</dbReference>
<keyword evidence="4 8" id="KW-0560">Oxidoreductase</keyword>
<comment type="similarity">
    <text evidence="1 8">Belongs to the cytochrome P450 family.</text>
</comment>
<dbReference type="PANTHER" id="PTHR47955">
    <property type="entry name" value="CYTOCHROME P450 FAMILY 71 PROTEIN"/>
    <property type="match status" value="1"/>
</dbReference>
<feature type="signal peptide" evidence="10">
    <location>
        <begin position="1"/>
        <end position="22"/>
    </location>
</feature>
<evidence type="ECO:0008006" key="13">
    <source>
        <dbReference type="Google" id="ProtNLM"/>
    </source>
</evidence>
<dbReference type="Pfam" id="PF00067">
    <property type="entry name" value="p450"/>
    <property type="match status" value="1"/>
</dbReference>
<protein>
    <recommendedName>
        <fullName evidence="13">Cytochrome P450 71A1</fullName>
    </recommendedName>
</protein>
<feature type="chain" id="PRO_5032958703" description="Cytochrome P450 71A1" evidence="10">
    <location>
        <begin position="23"/>
        <end position="535"/>
    </location>
</feature>
<evidence type="ECO:0000256" key="1">
    <source>
        <dbReference type="ARBA" id="ARBA00010617"/>
    </source>
</evidence>
<feature type="binding site" description="axial binding residue" evidence="7">
    <location>
        <position position="467"/>
    </location>
    <ligand>
        <name>heme</name>
        <dbReference type="ChEBI" id="CHEBI:30413"/>
    </ligand>
    <ligandPart>
        <name>Fe</name>
        <dbReference type="ChEBI" id="CHEBI:18248"/>
    </ligandPart>
</feature>
<organism evidence="11 12">
    <name type="scientific">Vanilla planifolia</name>
    <name type="common">Vanilla</name>
    <dbReference type="NCBI Taxonomy" id="51239"/>
    <lineage>
        <taxon>Eukaryota</taxon>
        <taxon>Viridiplantae</taxon>
        <taxon>Streptophyta</taxon>
        <taxon>Embryophyta</taxon>
        <taxon>Tracheophyta</taxon>
        <taxon>Spermatophyta</taxon>
        <taxon>Magnoliopsida</taxon>
        <taxon>Liliopsida</taxon>
        <taxon>Asparagales</taxon>
        <taxon>Orchidaceae</taxon>
        <taxon>Vanilloideae</taxon>
        <taxon>Vanilleae</taxon>
        <taxon>Vanilla</taxon>
    </lineage>
</organism>
<evidence type="ECO:0000256" key="4">
    <source>
        <dbReference type="ARBA" id="ARBA00023002"/>
    </source>
</evidence>
<keyword evidence="5 7" id="KW-0408">Iron</keyword>
<evidence type="ECO:0000256" key="6">
    <source>
        <dbReference type="ARBA" id="ARBA00023033"/>
    </source>
</evidence>
<proteinExistence type="inferred from homology"/>
<dbReference type="InterPro" id="IPR017972">
    <property type="entry name" value="Cyt_P450_CS"/>
</dbReference>
<dbReference type="GO" id="GO:0004497">
    <property type="term" value="F:monooxygenase activity"/>
    <property type="evidence" value="ECO:0007669"/>
    <property type="project" value="UniProtKB-KW"/>
</dbReference>
<keyword evidence="3 7" id="KW-0479">Metal-binding</keyword>
<evidence type="ECO:0000313" key="12">
    <source>
        <dbReference type="Proteomes" id="UP000639772"/>
    </source>
</evidence>
<dbReference type="Proteomes" id="UP000639772">
    <property type="component" value="Chromosome 1"/>
</dbReference>
<dbReference type="AlphaFoldDB" id="A0A835SC02"/>
<dbReference type="InterPro" id="IPR002401">
    <property type="entry name" value="Cyt_P450_E_grp-I"/>
</dbReference>
<dbReference type="FunFam" id="1.10.630.10:FF:000043">
    <property type="entry name" value="Cytochrome P450 99A2"/>
    <property type="match status" value="1"/>
</dbReference>
<comment type="cofactor">
    <cofactor evidence="7">
        <name>heme</name>
        <dbReference type="ChEBI" id="CHEBI:30413"/>
    </cofactor>
</comment>
<dbReference type="PANTHER" id="PTHR47955:SF15">
    <property type="entry name" value="CYTOCHROME P450 71A2-LIKE"/>
    <property type="match status" value="1"/>
</dbReference>
<dbReference type="CDD" id="cd11072">
    <property type="entry name" value="CYP71-like"/>
    <property type="match status" value="1"/>
</dbReference>
<dbReference type="InterPro" id="IPR001128">
    <property type="entry name" value="Cyt_P450"/>
</dbReference>
<keyword evidence="6 8" id="KW-0503">Monooxygenase</keyword>
<evidence type="ECO:0000256" key="9">
    <source>
        <dbReference type="SAM" id="MobiDB-lite"/>
    </source>
</evidence>
<sequence length="535" mass="60402">MSSKSLCFLSLVSSIINTPLLCNSLIHGHGSHLPLPPRHPYHPPNFSPAPTIPKPKPSPVTPSFPVIGHLQLLSPLLHRSIHHLSKDHGPIFLLRLGSVPAIFLSSAELAKEAIKTREIDFATRPPSSVVDRLGYGTQDVAFAPYGPYWRRARSACVLHLLSPRRVRAFGSVREEEVALLLSAVRAAGPSPVNLSAMLIGVTNDIICRVALGRKYRPRGRDLGEMLKEMGACLHAFPMKDFVPWLGWVDRITGFNARVERCFEMFDEFLEEVLEDHLVGRGSDRAAENADFVDVLLSLKEQDEKDGGFDLGRDSLKAIIVDMFVAGTDTILNTLEWTMAELVRHPVAMRRATEEVRRRRPDVKEEKSVDQTTDYLNAVVKETLRLHPPFPMLVPRAARRDTELSGYKVPANTTVFINAWAIARDPEYWKRPEEFWPERFLDDGCGGGVDYRGQCFHFIPFGAGRRSCPGIEFSLVTITCVMENLLRWFDWEPAEERKEDVLDMTECRDINVHKKFPLILTAKPWIEDSYAPMPQL</sequence>
<dbReference type="PRINTS" id="PR00385">
    <property type="entry name" value="P450"/>
</dbReference>
<evidence type="ECO:0000256" key="8">
    <source>
        <dbReference type="RuleBase" id="RU000461"/>
    </source>
</evidence>
<evidence type="ECO:0000256" key="3">
    <source>
        <dbReference type="ARBA" id="ARBA00022723"/>
    </source>
</evidence>
<dbReference type="GO" id="GO:0020037">
    <property type="term" value="F:heme binding"/>
    <property type="evidence" value="ECO:0007669"/>
    <property type="project" value="InterPro"/>
</dbReference>
<dbReference type="PROSITE" id="PS00086">
    <property type="entry name" value="CYTOCHROME_P450"/>
    <property type="match status" value="1"/>
</dbReference>